<keyword evidence="4" id="KW-1133">Transmembrane helix</keyword>
<evidence type="ECO:0000313" key="8">
    <source>
        <dbReference type="RefSeq" id="XP_022290835.1"/>
    </source>
</evidence>
<dbReference type="PANTHER" id="PTHR46680">
    <property type="entry name" value="NF-KAPPA-B INHIBITOR ALPHA"/>
    <property type="match status" value="1"/>
</dbReference>
<dbReference type="GO" id="GO:0071356">
    <property type="term" value="P:cellular response to tumor necrosis factor"/>
    <property type="evidence" value="ECO:0007669"/>
    <property type="project" value="TreeGrafter"/>
</dbReference>
<reference evidence="8" key="1">
    <citation type="submission" date="2025-08" db="UniProtKB">
        <authorList>
            <consortium name="RefSeq"/>
        </authorList>
    </citation>
    <scope>IDENTIFICATION</scope>
    <source>
        <tissue evidence="8">Whole sample</tissue>
    </source>
</reference>
<protein>
    <submittedName>
        <fullName evidence="8">Uncharacterized protein LOC111102420</fullName>
    </submittedName>
</protein>
<evidence type="ECO:0000259" key="6">
    <source>
        <dbReference type="Pfam" id="PF20720"/>
    </source>
</evidence>
<accession>A0A8B8AI36</accession>
<keyword evidence="2" id="KW-0040">ANK repeat</keyword>
<keyword evidence="1" id="KW-0677">Repeat</keyword>
<feature type="domain" description="Novel STAND NTPase 3" evidence="6">
    <location>
        <begin position="251"/>
        <end position="411"/>
    </location>
</feature>
<dbReference type="RefSeq" id="XP_022290835.1">
    <property type="nucleotide sequence ID" value="XM_022435127.1"/>
</dbReference>
<evidence type="ECO:0000256" key="4">
    <source>
        <dbReference type="SAM" id="Phobius"/>
    </source>
</evidence>
<evidence type="ECO:0000256" key="3">
    <source>
        <dbReference type="SAM" id="MobiDB-lite"/>
    </source>
</evidence>
<dbReference type="AlphaFoldDB" id="A0A8B8AI36"/>
<dbReference type="GO" id="GO:0051059">
    <property type="term" value="F:NF-kappaB binding"/>
    <property type="evidence" value="ECO:0007669"/>
    <property type="project" value="TreeGrafter"/>
</dbReference>
<feature type="signal peptide" evidence="5">
    <location>
        <begin position="1"/>
        <end position="23"/>
    </location>
</feature>
<proteinExistence type="predicted"/>
<keyword evidence="7" id="KW-1185">Reference proteome</keyword>
<dbReference type="SUPFAM" id="SSF48403">
    <property type="entry name" value="Ankyrin repeat"/>
    <property type="match status" value="1"/>
</dbReference>
<dbReference type="InterPro" id="IPR036770">
    <property type="entry name" value="Ankyrin_rpt-contain_sf"/>
</dbReference>
<gene>
    <name evidence="8" type="primary">LOC111102420</name>
</gene>
<dbReference type="Proteomes" id="UP000694844">
    <property type="component" value="Chromosome 7"/>
</dbReference>
<feature type="region of interest" description="Disordered" evidence="3">
    <location>
        <begin position="218"/>
        <end position="237"/>
    </location>
</feature>
<dbReference type="Pfam" id="PF20720">
    <property type="entry name" value="nSTAND3"/>
    <property type="match status" value="1"/>
</dbReference>
<feature type="chain" id="PRO_5034372271" evidence="5">
    <location>
        <begin position="24"/>
        <end position="1012"/>
    </location>
</feature>
<organism evidence="7 8">
    <name type="scientific">Crassostrea virginica</name>
    <name type="common">Eastern oyster</name>
    <dbReference type="NCBI Taxonomy" id="6565"/>
    <lineage>
        <taxon>Eukaryota</taxon>
        <taxon>Metazoa</taxon>
        <taxon>Spiralia</taxon>
        <taxon>Lophotrochozoa</taxon>
        <taxon>Mollusca</taxon>
        <taxon>Bivalvia</taxon>
        <taxon>Autobranchia</taxon>
        <taxon>Pteriomorphia</taxon>
        <taxon>Ostreida</taxon>
        <taxon>Ostreoidea</taxon>
        <taxon>Ostreidae</taxon>
        <taxon>Crassostrea</taxon>
    </lineage>
</organism>
<evidence type="ECO:0000256" key="2">
    <source>
        <dbReference type="ARBA" id="ARBA00023043"/>
    </source>
</evidence>
<dbReference type="OrthoDB" id="6152491at2759"/>
<keyword evidence="4" id="KW-0812">Transmembrane</keyword>
<feature type="compositionally biased region" description="Basic and acidic residues" evidence="3">
    <location>
        <begin position="224"/>
        <end position="237"/>
    </location>
</feature>
<keyword evidence="5" id="KW-0732">Signal</keyword>
<name>A0A8B8AI36_CRAVI</name>
<keyword evidence="4" id="KW-0472">Membrane</keyword>
<evidence type="ECO:0000256" key="1">
    <source>
        <dbReference type="ARBA" id="ARBA00022737"/>
    </source>
</evidence>
<dbReference type="InterPro" id="IPR049050">
    <property type="entry name" value="nSTAND3"/>
</dbReference>
<dbReference type="PANTHER" id="PTHR46680:SF2">
    <property type="entry name" value="NF-KAPPA-B INHIBITOR ZETA"/>
    <property type="match status" value="1"/>
</dbReference>
<dbReference type="InterPro" id="IPR051070">
    <property type="entry name" value="NF-kappa-B_inhibitor"/>
</dbReference>
<dbReference type="GeneID" id="111102420"/>
<evidence type="ECO:0000313" key="7">
    <source>
        <dbReference type="Proteomes" id="UP000694844"/>
    </source>
</evidence>
<dbReference type="GO" id="GO:0005829">
    <property type="term" value="C:cytosol"/>
    <property type="evidence" value="ECO:0007669"/>
    <property type="project" value="TreeGrafter"/>
</dbReference>
<sequence>MNMNINVCWFLLLQISLWYTTQQAPCLQSVKSKKAVGACPTSKDEWERAARKKNCEILAFQQTCTNPDKFKYHCVINSYRNETVEVCAPTRLIIGHCTEFNDKGGIIQMQRRSPCNTSDFPKCDVYYKSTEAYKFQACYMLVQKIRTIPTTFVETKTSTIKVNNTKIYGIYEETENRISTTAIVFISITVLVICVAVFLLIYHWKTIAKKIGQDDPEGQPLLNDSKDERSKENEDESKRYLKENLSVDQYFVETMAYKKGEECFHKYGIVIWTGRPGCGKTQAAYHLILKQLINKDLNCIFRRLSSPEEVSYVDEDRNTLVLLDNMFFQQNIDSVKTWWKQLGHLYSNCVQNNENESVANRVRLVITARENVIERACKLMGYTTPVLNDSYRVDANILTGVEKAEIFSKQCLFAKEERNIKNEGIEDVIRKSIQAPDGPIGFPLCAHLYVCSDEYKTSEENFFSKPTKYLKLQIKEEINKDKSHRTKSLFLLLFFNEWQAKQGNLKRLQIKNIKNCKQLLNTIGGDLVNAFAPLNFTELENQAQRLVGGFLKEETNGNYKFVHDSVYEAVGAFLCETYITETARYFPLEVIQNQDYENATSNQQSILITRLLSEAFRQNISKVFACRLFRKESFIKSFLLEVEKFDRKKIRKFFTQDNKSSHVKLPCLFWTSFYRLTKLTEQFYFIICRSKLKAEYQLYISLYGECCAGNESLLGTIETTLQGNLDEIKRRVLCFEKKEDEPIMHLVISSERTDEFAAEIVEKLLHDEMPVDIRNKQKLTPLMAAVNQRQQRTQIISKLIKHSSKLTCKDWNDSNVFHHCLGSSNDDETCADYLNILLSLTDAKICLLQDNFNGNIPLSIAAMENKHSRICSILSLLQHGSKSMITTINDNGYTPLQLCIHTLKGRSAYVELECCVRVMLLLLYGGSPDNKSDKNNLAIEECEFDSVKDILSNPKDEKIMTNALDSIFKNLKECNAIAEPMLSFPDQISLNIQSRITQATKILKNARIDETI</sequence>
<feature type="transmembrane region" description="Helical" evidence="4">
    <location>
        <begin position="182"/>
        <end position="202"/>
    </location>
</feature>
<evidence type="ECO:0000256" key="5">
    <source>
        <dbReference type="SAM" id="SignalP"/>
    </source>
</evidence>
<dbReference type="Gene3D" id="1.25.40.20">
    <property type="entry name" value="Ankyrin repeat-containing domain"/>
    <property type="match status" value="1"/>
</dbReference>
<dbReference type="KEGG" id="cvn:111102420"/>